<evidence type="ECO:0000313" key="12">
    <source>
        <dbReference type="EMBL" id="KAK6176529.1"/>
    </source>
</evidence>
<evidence type="ECO:0000256" key="3">
    <source>
        <dbReference type="ARBA" id="ARBA00022692"/>
    </source>
</evidence>
<protein>
    <recommendedName>
        <fullName evidence="11">GOLD domain-containing protein</fullName>
    </recommendedName>
</protein>
<comment type="subcellular location">
    <subcellularLocation>
        <location evidence="7">Endomembrane system</location>
        <topology evidence="7">Single-pass membrane protein</topology>
    </subcellularLocation>
    <subcellularLocation>
        <location evidence="1 8">Membrane</location>
        <topology evidence="1 8">Single-pass type I membrane protein</topology>
    </subcellularLocation>
</comment>
<proteinExistence type="inferred from homology"/>
<dbReference type="PANTHER" id="PTHR22811">
    <property type="entry name" value="TRANSMEMBRANE EMP24 DOMAIN-CONTAINING PROTEIN"/>
    <property type="match status" value="1"/>
</dbReference>
<feature type="domain" description="GOLD" evidence="11">
    <location>
        <begin position="55"/>
        <end position="136"/>
    </location>
</feature>
<sequence length="237" mass="27018">MALSILWVVLTVFVINNDNGIVCEDVLGEITDDFDFDGIPGATHEFKVEIFSGAEECFYLKIASGAKLHVSFEVLTPHEIIDFYFKDPYNMIIESLLYKGNGGIEHDINVEGIYSICLDNTFTSYTSKIVYIYIVTFIPEEWAKYVNEIGELHGLAENYTELLSGVQLSITEMKRLQAQSRFNVVKDWYLIKSNNEYIKTWSIAQSIIIVATSLFTVFFVRRLFKTEAVTPTSKPRA</sequence>
<evidence type="ECO:0000259" key="11">
    <source>
        <dbReference type="PROSITE" id="PS50866"/>
    </source>
</evidence>
<comment type="caution">
    <text evidence="12">The sequence shown here is derived from an EMBL/GenBank/DDBJ whole genome shotgun (WGS) entry which is preliminary data.</text>
</comment>
<dbReference type="SMART" id="SM01190">
    <property type="entry name" value="EMP24_GP25L"/>
    <property type="match status" value="1"/>
</dbReference>
<feature type="transmembrane region" description="Helical" evidence="9">
    <location>
        <begin position="201"/>
        <end position="220"/>
    </location>
</feature>
<evidence type="ECO:0000256" key="6">
    <source>
        <dbReference type="ARBA" id="ARBA00023136"/>
    </source>
</evidence>
<dbReference type="AlphaFoldDB" id="A0AAN8JHN5"/>
<evidence type="ECO:0000256" key="7">
    <source>
        <dbReference type="ARBA" id="ARBA00037847"/>
    </source>
</evidence>
<keyword evidence="13" id="KW-1185">Reference proteome</keyword>
<dbReference type="SUPFAM" id="SSF101576">
    <property type="entry name" value="Supernatant protein factor (SPF), C-terminal domain"/>
    <property type="match status" value="1"/>
</dbReference>
<dbReference type="PROSITE" id="PS50866">
    <property type="entry name" value="GOLD"/>
    <property type="match status" value="1"/>
</dbReference>
<dbReference type="Pfam" id="PF01105">
    <property type="entry name" value="EMP24_GP25L"/>
    <property type="match status" value="1"/>
</dbReference>
<organism evidence="12 13">
    <name type="scientific">Patella caerulea</name>
    <name type="common">Rayed Mediterranean limpet</name>
    <dbReference type="NCBI Taxonomy" id="87958"/>
    <lineage>
        <taxon>Eukaryota</taxon>
        <taxon>Metazoa</taxon>
        <taxon>Spiralia</taxon>
        <taxon>Lophotrochozoa</taxon>
        <taxon>Mollusca</taxon>
        <taxon>Gastropoda</taxon>
        <taxon>Patellogastropoda</taxon>
        <taxon>Patelloidea</taxon>
        <taxon>Patellidae</taxon>
        <taxon>Patella</taxon>
    </lineage>
</organism>
<evidence type="ECO:0000256" key="2">
    <source>
        <dbReference type="ARBA" id="ARBA00007104"/>
    </source>
</evidence>
<dbReference type="InterPro" id="IPR009038">
    <property type="entry name" value="GOLD_dom"/>
</dbReference>
<dbReference type="Proteomes" id="UP001347796">
    <property type="component" value="Unassembled WGS sequence"/>
</dbReference>
<dbReference type="InterPro" id="IPR015720">
    <property type="entry name" value="Emp24-like"/>
</dbReference>
<accession>A0AAN8JHN5</accession>
<keyword evidence="4 10" id="KW-0732">Signal</keyword>
<dbReference type="GO" id="GO:0012505">
    <property type="term" value="C:endomembrane system"/>
    <property type="evidence" value="ECO:0007669"/>
    <property type="project" value="UniProtKB-SubCell"/>
</dbReference>
<keyword evidence="6 9" id="KW-0472">Membrane</keyword>
<evidence type="ECO:0000256" key="10">
    <source>
        <dbReference type="SAM" id="SignalP"/>
    </source>
</evidence>
<keyword evidence="5 9" id="KW-1133">Transmembrane helix</keyword>
<dbReference type="InterPro" id="IPR036598">
    <property type="entry name" value="GOLD_dom_sf"/>
</dbReference>
<evidence type="ECO:0000256" key="8">
    <source>
        <dbReference type="RuleBase" id="RU003827"/>
    </source>
</evidence>
<evidence type="ECO:0000256" key="1">
    <source>
        <dbReference type="ARBA" id="ARBA00004479"/>
    </source>
</evidence>
<gene>
    <name evidence="12" type="ORF">SNE40_014796</name>
</gene>
<keyword evidence="3 8" id="KW-0812">Transmembrane</keyword>
<feature type="signal peptide" evidence="10">
    <location>
        <begin position="1"/>
        <end position="20"/>
    </location>
</feature>
<evidence type="ECO:0000256" key="4">
    <source>
        <dbReference type="ARBA" id="ARBA00022729"/>
    </source>
</evidence>
<comment type="similarity">
    <text evidence="2 8">Belongs to the EMP24/GP25L family.</text>
</comment>
<name>A0AAN8JHN5_PATCE</name>
<dbReference type="GO" id="GO:0016020">
    <property type="term" value="C:membrane"/>
    <property type="evidence" value="ECO:0007669"/>
    <property type="project" value="UniProtKB-SubCell"/>
</dbReference>
<feature type="chain" id="PRO_5042997043" description="GOLD domain-containing protein" evidence="10">
    <location>
        <begin position="21"/>
        <end position="237"/>
    </location>
</feature>
<reference evidence="12 13" key="1">
    <citation type="submission" date="2024-01" db="EMBL/GenBank/DDBJ databases">
        <title>The genome of the rayed Mediterranean limpet Patella caerulea (Linnaeus, 1758).</title>
        <authorList>
            <person name="Anh-Thu Weber A."/>
            <person name="Halstead-Nussloch G."/>
        </authorList>
    </citation>
    <scope>NUCLEOTIDE SEQUENCE [LARGE SCALE GENOMIC DNA]</scope>
    <source>
        <strain evidence="12">AATW-2023a</strain>
        <tissue evidence="12">Whole specimen</tissue>
    </source>
</reference>
<evidence type="ECO:0000313" key="13">
    <source>
        <dbReference type="Proteomes" id="UP001347796"/>
    </source>
</evidence>
<evidence type="ECO:0000256" key="5">
    <source>
        <dbReference type="ARBA" id="ARBA00022989"/>
    </source>
</evidence>
<evidence type="ECO:0000256" key="9">
    <source>
        <dbReference type="SAM" id="Phobius"/>
    </source>
</evidence>
<dbReference type="EMBL" id="JAZGQO010000010">
    <property type="protein sequence ID" value="KAK6176529.1"/>
    <property type="molecule type" value="Genomic_DNA"/>
</dbReference>